<accession>A0ABR5W755</accession>
<evidence type="ECO:0008006" key="3">
    <source>
        <dbReference type="Google" id="ProtNLM"/>
    </source>
</evidence>
<name>A0ABR5W755_9VIBR</name>
<dbReference type="RefSeq" id="WP_061899022.1">
    <property type="nucleotide sequence ID" value="NZ_LOBP01000018.1"/>
</dbReference>
<evidence type="ECO:0000313" key="1">
    <source>
        <dbReference type="EMBL" id="KYN90799.1"/>
    </source>
</evidence>
<dbReference type="EMBL" id="LOBP01000018">
    <property type="protein sequence ID" value="KYN90799.1"/>
    <property type="molecule type" value="Genomic_DNA"/>
</dbReference>
<protein>
    <recommendedName>
        <fullName evidence="3">DUF5655 domain-containing protein</fullName>
    </recommendedName>
</protein>
<organism evidence="1 2">
    <name type="scientific">Vibrio cidicii</name>
    <dbReference type="NCBI Taxonomy" id="1763883"/>
    <lineage>
        <taxon>Bacteria</taxon>
        <taxon>Pseudomonadati</taxon>
        <taxon>Pseudomonadota</taxon>
        <taxon>Gammaproteobacteria</taxon>
        <taxon>Vibrionales</taxon>
        <taxon>Vibrionaceae</taxon>
        <taxon>Vibrio</taxon>
    </lineage>
</organism>
<evidence type="ECO:0000313" key="2">
    <source>
        <dbReference type="Proteomes" id="UP000075609"/>
    </source>
</evidence>
<proteinExistence type="predicted"/>
<dbReference type="Proteomes" id="UP000075609">
    <property type="component" value="Unassembled WGS sequence"/>
</dbReference>
<comment type="caution">
    <text evidence="1">The sequence shown here is derived from an EMBL/GenBank/DDBJ whole genome shotgun (WGS) entry which is preliminary data.</text>
</comment>
<sequence>MSLITQHERFESEVRKHLNTLSSSDLKRLYKLLIAESIFLDKFDCQPAYRGENSHLDFRFILKSDISPNLNYFAVKICEDRMEFYFRKPAMQLLHIEGLRNSFPKLKLIQSDTINEAMILIDNESTLSKVIDLVKNLQLN</sequence>
<gene>
    <name evidence="1" type="ORF">ATY35_20670</name>
</gene>
<keyword evidence="2" id="KW-1185">Reference proteome</keyword>
<reference evidence="1 2" key="1">
    <citation type="submission" date="2015-12" db="EMBL/GenBank/DDBJ databases">
        <authorList>
            <person name="Tarr C.L."/>
            <person name="Gladney L.M."/>
        </authorList>
    </citation>
    <scope>NUCLEOTIDE SEQUENCE [LARGE SCALE GENOMIC DNA]</scope>
    <source>
        <strain evidence="1 2">1048-83</strain>
    </source>
</reference>